<dbReference type="InterPro" id="IPR002938">
    <property type="entry name" value="FAD-bd"/>
</dbReference>
<dbReference type="InterPro" id="IPR036188">
    <property type="entry name" value="FAD/NAD-bd_sf"/>
</dbReference>
<comment type="cofactor">
    <cofactor evidence="1">
        <name>FAD</name>
        <dbReference type="ChEBI" id="CHEBI:57692"/>
    </cofactor>
</comment>
<dbReference type="GO" id="GO:0016491">
    <property type="term" value="F:oxidoreductase activity"/>
    <property type="evidence" value="ECO:0007669"/>
    <property type="project" value="UniProtKB-KW"/>
</dbReference>
<evidence type="ECO:0000256" key="1">
    <source>
        <dbReference type="ARBA" id="ARBA00001974"/>
    </source>
</evidence>
<dbReference type="OrthoDB" id="9766816at2"/>
<evidence type="ECO:0000313" key="7">
    <source>
        <dbReference type="Proteomes" id="UP000031014"/>
    </source>
</evidence>
<keyword evidence="4" id="KW-0560">Oxidoreductase</keyword>
<proteinExistence type="predicted"/>
<dbReference type="PANTHER" id="PTHR46496">
    <property type="match status" value="1"/>
</dbReference>
<dbReference type="RefSeq" id="WP_041965023.1">
    <property type="nucleotide sequence ID" value="NZ_BASE01000027.1"/>
</dbReference>
<evidence type="ECO:0000256" key="4">
    <source>
        <dbReference type="ARBA" id="ARBA00023002"/>
    </source>
</evidence>
<name>A0A0A8X1K7_MESS1</name>
<evidence type="ECO:0000256" key="2">
    <source>
        <dbReference type="ARBA" id="ARBA00022630"/>
    </source>
</evidence>
<dbReference type="PANTHER" id="PTHR46496:SF1">
    <property type="entry name" value="ZEAXANTHIN EPOXIDASE, CHLOROPLASTIC"/>
    <property type="match status" value="1"/>
</dbReference>
<gene>
    <name evidence="6" type="ORF">SAMD00020551_1292</name>
</gene>
<dbReference type="STRING" id="1321606.SAMD00020551_1292"/>
<keyword evidence="2" id="KW-0285">Flavoprotein</keyword>
<dbReference type="Proteomes" id="UP000031014">
    <property type="component" value="Unassembled WGS sequence"/>
</dbReference>
<protein>
    <submittedName>
        <fullName evidence="6">Putative n-hydroxybenzoate hydroxylase</fullName>
    </submittedName>
</protein>
<dbReference type="GO" id="GO:0071949">
    <property type="term" value="F:FAD binding"/>
    <property type="evidence" value="ECO:0007669"/>
    <property type="project" value="InterPro"/>
</dbReference>
<evidence type="ECO:0000259" key="5">
    <source>
        <dbReference type="Pfam" id="PF01494"/>
    </source>
</evidence>
<sequence>MANTTKNPDTAIIGAGIGGLSAAIALQQLGQKVIVLERASELKEMGAGIVMSANAIKALEKLGVADQVRQAGSPVKKAEIRTPDGQLLVNMPVHKQAERYGTYSYLIYRPDLQKILYEKLESSTVLLSKKFLRLEQDREKATSFFEDGESIESELLIGADGVHSQVRQNIVEKSRLRYSGFTAFRGISHYEDSLFPAELGGGFEAWGEGKRFGFSHLGKGRVFWFAAINAPQGTFLTAENKKHIALQHFKSWWGPIADVIDSTHEENILVHEIFDRKPIKKWHKGRVTLLGDAAHPMLPNLGQGGAQAMEDALILSRCLKQFPRALESALSLYEQERVPRVTSIVQGSRMMAKMMQLENPAAMKVRNQLLRKVPDELKIKRLDWILGYNA</sequence>
<dbReference type="SUPFAM" id="SSF51905">
    <property type="entry name" value="FAD/NAD(P)-binding domain"/>
    <property type="match status" value="1"/>
</dbReference>
<dbReference type="AlphaFoldDB" id="A0A0A8X1K7"/>
<reference evidence="6 7" key="1">
    <citation type="submission" date="2013-06" db="EMBL/GenBank/DDBJ databases">
        <title>Whole genome shotgun sequence of Bacillus selenatarsenatis SF-1.</title>
        <authorList>
            <person name="Kuroda M."/>
            <person name="Sei K."/>
            <person name="Yamashita M."/>
            <person name="Ike M."/>
        </authorList>
    </citation>
    <scope>NUCLEOTIDE SEQUENCE [LARGE SCALE GENOMIC DNA]</scope>
    <source>
        <strain evidence="6 7">SF-1</strain>
    </source>
</reference>
<keyword evidence="3" id="KW-0274">FAD</keyword>
<accession>A0A0A8X1K7</accession>
<dbReference type="Pfam" id="PF01494">
    <property type="entry name" value="FAD_binding_3"/>
    <property type="match status" value="2"/>
</dbReference>
<evidence type="ECO:0000256" key="3">
    <source>
        <dbReference type="ARBA" id="ARBA00022827"/>
    </source>
</evidence>
<feature type="domain" description="FAD-binding" evidence="5">
    <location>
        <begin position="279"/>
        <end position="347"/>
    </location>
</feature>
<evidence type="ECO:0000313" key="6">
    <source>
        <dbReference type="EMBL" id="GAM13154.1"/>
    </source>
</evidence>
<feature type="domain" description="FAD-binding" evidence="5">
    <location>
        <begin position="9"/>
        <end position="170"/>
    </location>
</feature>
<organism evidence="6 7">
    <name type="scientific">Mesobacillus selenatarsenatis (strain DSM 18680 / JCM 14380 / FERM P-15431 / SF-1)</name>
    <dbReference type="NCBI Taxonomy" id="1321606"/>
    <lineage>
        <taxon>Bacteria</taxon>
        <taxon>Bacillati</taxon>
        <taxon>Bacillota</taxon>
        <taxon>Bacilli</taxon>
        <taxon>Bacillales</taxon>
        <taxon>Bacillaceae</taxon>
        <taxon>Mesobacillus</taxon>
    </lineage>
</organism>
<dbReference type="EMBL" id="BASE01000027">
    <property type="protein sequence ID" value="GAM13154.1"/>
    <property type="molecule type" value="Genomic_DNA"/>
</dbReference>
<keyword evidence="7" id="KW-1185">Reference proteome</keyword>
<dbReference type="Gene3D" id="3.50.50.60">
    <property type="entry name" value="FAD/NAD(P)-binding domain"/>
    <property type="match status" value="1"/>
</dbReference>
<comment type="caution">
    <text evidence="6">The sequence shown here is derived from an EMBL/GenBank/DDBJ whole genome shotgun (WGS) entry which is preliminary data.</text>
</comment>
<dbReference type="PRINTS" id="PR00420">
    <property type="entry name" value="RNGMNOXGNASE"/>
</dbReference>